<dbReference type="Proteomes" id="UP000298324">
    <property type="component" value="Unassembled WGS sequence"/>
</dbReference>
<dbReference type="AlphaFoldDB" id="A0A4Y7RHZ5"/>
<dbReference type="InterPro" id="IPR016155">
    <property type="entry name" value="Mopterin_synth/thiamin_S_b"/>
</dbReference>
<evidence type="ECO:0000313" key="2">
    <source>
        <dbReference type="EMBL" id="TEB08421.1"/>
    </source>
</evidence>
<gene>
    <name evidence="2" type="ORF">Psch_01984</name>
</gene>
<sequence length="76" mass="8652">MIKVKLHPALQKTESKVKGYIQIQYEHGLTVEKLRELLKIQIAEVGFILINGKHAKNYDVLNRGDIVEFYPIFGGG</sequence>
<dbReference type="Pfam" id="PF14451">
    <property type="entry name" value="Ub-Mut7C"/>
    <property type="match status" value="1"/>
</dbReference>
<organism evidence="2 3">
    <name type="scientific">Pelotomaculum schinkii</name>
    <dbReference type="NCBI Taxonomy" id="78350"/>
    <lineage>
        <taxon>Bacteria</taxon>
        <taxon>Bacillati</taxon>
        <taxon>Bacillota</taxon>
        <taxon>Clostridia</taxon>
        <taxon>Eubacteriales</taxon>
        <taxon>Desulfotomaculaceae</taxon>
        <taxon>Pelotomaculum</taxon>
    </lineage>
</organism>
<dbReference type="SUPFAM" id="SSF54285">
    <property type="entry name" value="MoaD/ThiS"/>
    <property type="match status" value="1"/>
</dbReference>
<dbReference type="Gene3D" id="3.10.20.30">
    <property type="match status" value="1"/>
</dbReference>
<dbReference type="EMBL" id="QFGA01000001">
    <property type="protein sequence ID" value="TEB08421.1"/>
    <property type="molecule type" value="Genomic_DNA"/>
</dbReference>
<protein>
    <recommendedName>
        <fullName evidence="1">Ubiquitin Mut7-C domain-containing protein</fullName>
    </recommendedName>
</protein>
<feature type="domain" description="Ubiquitin Mut7-C" evidence="1">
    <location>
        <begin position="14"/>
        <end position="73"/>
    </location>
</feature>
<evidence type="ECO:0000313" key="3">
    <source>
        <dbReference type="Proteomes" id="UP000298324"/>
    </source>
</evidence>
<dbReference type="InterPro" id="IPR027798">
    <property type="entry name" value="Ub_Mut7C"/>
</dbReference>
<proteinExistence type="predicted"/>
<reference evidence="2 3" key="1">
    <citation type="journal article" date="2018" name="Environ. Microbiol.">
        <title>Novel energy conservation strategies and behaviour of Pelotomaculum schinkii driving syntrophic propionate catabolism.</title>
        <authorList>
            <person name="Hidalgo-Ahumada C.A.P."/>
            <person name="Nobu M.K."/>
            <person name="Narihiro T."/>
            <person name="Tamaki H."/>
            <person name="Liu W.T."/>
            <person name="Kamagata Y."/>
            <person name="Stams A.J.M."/>
            <person name="Imachi H."/>
            <person name="Sousa D.Z."/>
        </authorList>
    </citation>
    <scope>NUCLEOTIDE SEQUENCE [LARGE SCALE GENOMIC DNA]</scope>
    <source>
        <strain evidence="2 3">HH</strain>
    </source>
</reference>
<accession>A0A4Y7RHZ5</accession>
<keyword evidence="3" id="KW-1185">Reference proteome</keyword>
<evidence type="ECO:0000259" key="1">
    <source>
        <dbReference type="Pfam" id="PF14451"/>
    </source>
</evidence>
<comment type="caution">
    <text evidence="2">The sequence shown here is derived from an EMBL/GenBank/DDBJ whole genome shotgun (WGS) entry which is preliminary data.</text>
</comment>
<name>A0A4Y7RHZ5_9FIRM</name>
<dbReference type="RefSeq" id="WP_190240044.1">
    <property type="nucleotide sequence ID" value="NZ_QFGA01000001.1"/>
</dbReference>
<dbReference type="InterPro" id="IPR012675">
    <property type="entry name" value="Beta-grasp_dom_sf"/>
</dbReference>